<keyword evidence="3" id="KW-1185">Reference proteome</keyword>
<accession>A0AA39GN10</accession>
<name>A0AA39GN10_9BILA</name>
<gene>
    <name evidence="2" type="ORF">QR680_019332</name>
</gene>
<dbReference type="GO" id="GO:0035556">
    <property type="term" value="P:intracellular signal transduction"/>
    <property type="evidence" value="ECO:0007669"/>
    <property type="project" value="TreeGrafter"/>
</dbReference>
<dbReference type="Proteomes" id="UP001175271">
    <property type="component" value="Unassembled WGS sequence"/>
</dbReference>
<proteinExistence type="inferred from homology"/>
<dbReference type="SUPFAM" id="SSF48371">
    <property type="entry name" value="ARM repeat"/>
    <property type="match status" value="1"/>
</dbReference>
<evidence type="ECO:0000256" key="1">
    <source>
        <dbReference type="ARBA" id="ARBA00011012"/>
    </source>
</evidence>
<comment type="caution">
    <text evidence="2">The sequence shown here is derived from an EMBL/GenBank/DDBJ whole genome shotgun (WGS) entry which is preliminary data.</text>
</comment>
<comment type="similarity">
    <text evidence="1">Belongs to the Mo25 family.</text>
</comment>
<dbReference type="InterPro" id="IPR016024">
    <property type="entry name" value="ARM-type_fold"/>
</dbReference>
<evidence type="ECO:0000313" key="3">
    <source>
        <dbReference type="Proteomes" id="UP001175271"/>
    </source>
</evidence>
<evidence type="ECO:0000313" key="2">
    <source>
        <dbReference type="EMBL" id="KAK0390383.1"/>
    </source>
</evidence>
<dbReference type="Pfam" id="PF08569">
    <property type="entry name" value="Mo25"/>
    <property type="match status" value="1"/>
</dbReference>
<dbReference type="Gene3D" id="1.25.10.10">
    <property type="entry name" value="Leucine-rich Repeat Variant"/>
    <property type="match status" value="1"/>
</dbReference>
<dbReference type="EMBL" id="JAUCMV010000006">
    <property type="protein sequence ID" value="KAK0390383.1"/>
    <property type="molecule type" value="Genomic_DNA"/>
</dbReference>
<dbReference type="InterPro" id="IPR011989">
    <property type="entry name" value="ARM-like"/>
</dbReference>
<sequence length="363" mass="42487">MCCFKKFKKLAMHLLRSMHLLPHRTHRAPSTITKALREELLLLQTDIKPHDKVLDYIARYLEEAKHLICDHDALYYQAHEHCNPVIELAEEFCYDDLWSLIVAHLSCLSFEAKKDVGLIFVNLLERKIGSRSPTAEYLRERPEILVALMKGYSGNDHETALVCGQMLRECAKFEMLTKAILNSKHFFNFFDYMESEGFEVQTDACKTFKRLLQAHKNVTAQYLMDNYTQFFKAYAQLLQSENYVTRRQLMEFLGELLAESHNQDVTDKYIESADNLKLILHIMQDKSHIIEFEAFNVLKIFVTNPHKTMEVMHLFVEQKKELIHYLHNFLPENDDEAFLDEKHYVIKEIQGLSLDAVVCCNGV</sequence>
<protein>
    <submittedName>
        <fullName evidence="2">Uncharacterized protein</fullName>
    </submittedName>
</protein>
<reference evidence="2" key="1">
    <citation type="submission" date="2023-06" db="EMBL/GenBank/DDBJ databases">
        <title>Genomic analysis of the entomopathogenic nematode Steinernema hermaphroditum.</title>
        <authorList>
            <person name="Schwarz E.M."/>
            <person name="Heppert J.K."/>
            <person name="Baniya A."/>
            <person name="Schwartz H.T."/>
            <person name="Tan C.-H."/>
            <person name="Antoshechkin I."/>
            <person name="Sternberg P.W."/>
            <person name="Goodrich-Blair H."/>
            <person name="Dillman A.R."/>
        </authorList>
    </citation>
    <scope>NUCLEOTIDE SEQUENCE</scope>
    <source>
        <strain evidence="2">PS9179</strain>
        <tissue evidence="2">Whole animal</tissue>
    </source>
</reference>
<dbReference type="InterPro" id="IPR013878">
    <property type="entry name" value="Mo25"/>
</dbReference>
<dbReference type="PANTHER" id="PTHR10182">
    <property type="entry name" value="CALCIUM-BINDING PROTEIN 39-RELATED"/>
    <property type="match status" value="1"/>
</dbReference>
<dbReference type="GO" id="GO:0043539">
    <property type="term" value="F:protein serine/threonine kinase activator activity"/>
    <property type="evidence" value="ECO:0007669"/>
    <property type="project" value="TreeGrafter"/>
</dbReference>
<dbReference type="PANTHER" id="PTHR10182:SF3">
    <property type="entry name" value="PROTEIN MO25"/>
    <property type="match status" value="1"/>
</dbReference>
<dbReference type="AlphaFoldDB" id="A0AA39GN10"/>
<organism evidence="2 3">
    <name type="scientific">Steinernema hermaphroditum</name>
    <dbReference type="NCBI Taxonomy" id="289476"/>
    <lineage>
        <taxon>Eukaryota</taxon>
        <taxon>Metazoa</taxon>
        <taxon>Ecdysozoa</taxon>
        <taxon>Nematoda</taxon>
        <taxon>Chromadorea</taxon>
        <taxon>Rhabditida</taxon>
        <taxon>Tylenchina</taxon>
        <taxon>Panagrolaimomorpha</taxon>
        <taxon>Strongyloidoidea</taxon>
        <taxon>Steinernematidae</taxon>
        <taxon>Steinernema</taxon>
    </lineage>
</organism>